<dbReference type="Gene3D" id="3.90.920.10">
    <property type="entry name" value="DNA primase, PRIM domain"/>
    <property type="match status" value="1"/>
</dbReference>
<dbReference type="InterPro" id="IPR014143">
    <property type="entry name" value="NHEJ_ligase_prk"/>
</dbReference>
<dbReference type="STRING" id="32040.SAMN04489710_109100"/>
<dbReference type="InterPro" id="IPR014144">
    <property type="entry name" value="LigD_PE_domain"/>
</dbReference>
<keyword evidence="11" id="KW-0269">Exonuclease</keyword>
<proteinExistence type="predicted"/>
<dbReference type="SUPFAM" id="SSF56091">
    <property type="entry name" value="DNA ligase/mRNA capping enzyme, catalytic domain"/>
    <property type="match status" value="1"/>
</dbReference>
<dbReference type="OrthoDB" id="9802472at2"/>
<dbReference type="GO" id="GO:0006310">
    <property type="term" value="P:DNA recombination"/>
    <property type="evidence" value="ECO:0007669"/>
    <property type="project" value="UniProtKB-KW"/>
</dbReference>
<gene>
    <name evidence="23" type="ORF">SAMN04489710_109100</name>
</gene>
<evidence type="ECO:0000256" key="5">
    <source>
        <dbReference type="ARBA" id="ARBA00022695"/>
    </source>
</evidence>
<dbReference type="NCBIfam" id="TIGR02777">
    <property type="entry name" value="LigD_PE_dom"/>
    <property type="match status" value="1"/>
</dbReference>
<keyword evidence="17" id="KW-0464">Manganese</keyword>
<evidence type="ECO:0000256" key="19">
    <source>
        <dbReference type="ARBA" id="ARBA00029943"/>
    </source>
</evidence>
<dbReference type="PANTHER" id="PTHR42705">
    <property type="entry name" value="BIFUNCTIONAL NON-HOMOLOGOUS END JOINING PROTEIN LIGD"/>
    <property type="match status" value="1"/>
</dbReference>
<evidence type="ECO:0000256" key="7">
    <source>
        <dbReference type="ARBA" id="ARBA00022723"/>
    </source>
</evidence>
<keyword evidence="15" id="KW-0233">DNA recombination</keyword>
<dbReference type="GO" id="GO:0003910">
    <property type="term" value="F:DNA ligase (ATP) activity"/>
    <property type="evidence" value="ECO:0007669"/>
    <property type="project" value="UniProtKB-EC"/>
</dbReference>
<evidence type="ECO:0000256" key="6">
    <source>
        <dbReference type="ARBA" id="ARBA00022722"/>
    </source>
</evidence>
<dbReference type="NCBIfam" id="TIGR02779">
    <property type="entry name" value="NHEJ_ligase_lig"/>
    <property type="match status" value="1"/>
</dbReference>
<accession>A0A1I1WF36</accession>
<evidence type="ECO:0000256" key="2">
    <source>
        <dbReference type="ARBA" id="ARBA00012727"/>
    </source>
</evidence>
<dbReference type="CDD" id="cd07906">
    <property type="entry name" value="Adenylation_DNA_ligase_LigD_LigC"/>
    <property type="match status" value="1"/>
</dbReference>
<dbReference type="InterPro" id="IPR012310">
    <property type="entry name" value="DNA_ligase_ATP-dep_cent"/>
</dbReference>
<keyword evidence="13" id="KW-0239">DNA-directed DNA polymerase</keyword>
<keyword evidence="7" id="KW-0479">Metal-binding</keyword>
<dbReference type="Gene3D" id="2.40.50.140">
    <property type="entry name" value="Nucleic acid-binding proteins"/>
    <property type="match status" value="1"/>
</dbReference>
<name>A0A1I1WF36_9BURK</name>
<keyword evidence="24" id="KW-1185">Reference proteome</keyword>
<evidence type="ECO:0000256" key="8">
    <source>
        <dbReference type="ARBA" id="ARBA00022741"/>
    </source>
</evidence>
<evidence type="ECO:0000256" key="11">
    <source>
        <dbReference type="ARBA" id="ARBA00022839"/>
    </source>
</evidence>
<dbReference type="GO" id="GO:0046872">
    <property type="term" value="F:metal ion binding"/>
    <property type="evidence" value="ECO:0007669"/>
    <property type="project" value="UniProtKB-KW"/>
</dbReference>
<dbReference type="InterPro" id="IPR014145">
    <property type="entry name" value="LigD_pol_dom"/>
</dbReference>
<keyword evidence="16" id="KW-0234">DNA repair</keyword>
<feature type="region of interest" description="Disordered" evidence="21">
    <location>
        <begin position="194"/>
        <end position="239"/>
    </location>
</feature>
<feature type="compositionally biased region" description="Pro residues" evidence="21">
    <location>
        <begin position="575"/>
        <end position="584"/>
    </location>
</feature>
<keyword evidence="18" id="KW-0511">Multifunctional enzyme</keyword>
<dbReference type="CDD" id="cd07971">
    <property type="entry name" value="OBF_DNA_ligase_LigD"/>
    <property type="match status" value="1"/>
</dbReference>
<dbReference type="Pfam" id="PF21686">
    <property type="entry name" value="LigD_Prim-Pol"/>
    <property type="match status" value="1"/>
</dbReference>
<evidence type="ECO:0000313" key="24">
    <source>
        <dbReference type="Proteomes" id="UP000199517"/>
    </source>
</evidence>
<evidence type="ECO:0000256" key="10">
    <source>
        <dbReference type="ARBA" id="ARBA00022801"/>
    </source>
</evidence>
<dbReference type="GO" id="GO:0005524">
    <property type="term" value="F:ATP binding"/>
    <property type="evidence" value="ECO:0007669"/>
    <property type="project" value="UniProtKB-KW"/>
</dbReference>
<evidence type="ECO:0000259" key="22">
    <source>
        <dbReference type="PROSITE" id="PS50160"/>
    </source>
</evidence>
<evidence type="ECO:0000256" key="21">
    <source>
        <dbReference type="SAM" id="MobiDB-lite"/>
    </source>
</evidence>
<dbReference type="InterPro" id="IPR052171">
    <property type="entry name" value="NHEJ_LigD"/>
</dbReference>
<keyword evidence="12" id="KW-0067">ATP-binding</keyword>
<dbReference type="InterPro" id="IPR033651">
    <property type="entry name" value="PaeLigD_Pol-like"/>
</dbReference>
<evidence type="ECO:0000313" key="23">
    <source>
        <dbReference type="EMBL" id="SFD93784.1"/>
    </source>
</evidence>
<dbReference type="PANTHER" id="PTHR42705:SF2">
    <property type="entry name" value="BIFUNCTIONAL NON-HOMOLOGOUS END JOINING PROTEIN LIGD"/>
    <property type="match status" value="1"/>
</dbReference>
<sequence>MARSRRAPSALPAALEDYARKRDFKATPEPGAQGAEALPDGALRFVIQKHWATRLHYDLRLEIDGTMKSWAVPKGPSFDPADKRMAVQVEDHPIAYNQFEGQIPAKQYGAGRVIIWDKGYWVPLEDPARAYRAGKLKFEIHGHKLRGRWTLVRMHGRGNERQPPWLLIKERDGQDRPAAEYSVVDAMPDSVKALPDLPVPASSDAEGARHRAPRAPAGKAAGARPTGARRRRVDGGSLPQALSPQLATLVDGPPGNLADWLFELKFDGYRILARIEGGQVRLITRNGNDWTHRMPQLADAVAALPVESGWIDGEIVVLDRHGIPDFQALQNAFESTRGVTSRRAAKAAGRPAGAEVGGLIFYVFDLPYFNGHDLRGVPLRERRDALRTLVAAGESDTVRFSEAFEAAPDQLIASACQLGFEGVIGKRASATYAEGRSADWIKLKCGQRQEFVIGGYTDPQGARTGIGSLLLGVHGDDGLLHYVGNVGSGFSERTLKTLHAQLKALGASDSPFAEGTRVGRKAHWVVPCLLAEVAFAGWTHTRHIRHAVFRGLREDKPPQDIVQETPASADAIAAAPPPAPPAPPRMTARKKSPPAPQPARPPAGRAAASGPSPSLRVTHAERVIDADSGLTKLDLVRYYALVAPLMMEHLRQRPVSVVRAPEGVGHELFFQRHQEQGSVEGIRLLDRALYPDHPALMEVAAPEGLPASAQMNAIEFHTWNARSDRIARPDRMTFDLDPGEGVGWEKIQEATTLMRVMLTELGLPAFLKTSGGKGLHVVVPIKRLHGWDTVKGFSQAVVQHMARTIPHLFVAKSGPRNRVGKIFVDYLRNGFGATTVCAWSARARPGLGISVPLAWSELETLSGSAQWTVRSVGDRLREGNAPWDGYAGAAVSITQAMRLLEYEPPRG</sequence>
<dbReference type="GO" id="GO:0003677">
    <property type="term" value="F:DNA binding"/>
    <property type="evidence" value="ECO:0007669"/>
    <property type="project" value="UniProtKB-KW"/>
</dbReference>
<dbReference type="EC" id="6.5.1.1" evidence="2"/>
<dbReference type="GO" id="GO:0004527">
    <property type="term" value="F:exonuclease activity"/>
    <property type="evidence" value="ECO:0007669"/>
    <property type="project" value="UniProtKB-KW"/>
</dbReference>
<keyword evidence="4" id="KW-0808">Transferase</keyword>
<dbReference type="PROSITE" id="PS50160">
    <property type="entry name" value="DNA_LIGASE_A3"/>
    <property type="match status" value="1"/>
</dbReference>
<keyword evidence="10" id="KW-0378">Hydrolase</keyword>
<evidence type="ECO:0000256" key="16">
    <source>
        <dbReference type="ARBA" id="ARBA00023204"/>
    </source>
</evidence>
<evidence type="ECO:0000256" key="17">
    <source>
        <dbReference type="ARBA" id="ARBA00023211"/>
    </source>
</evidence>
<keyword evidence="9" id="KW-0227">DNA damage</keyword>
<dbReference type="AlphaFoldDB" id="A0A1I1WF36"/>
<evidence type="ECO:0000256" key="9">
    <source>
        <dbReference type="ARBA" id="ARBA00022763"/>
    </source>
</evidence>
<comment type="catalytic activity">
    <reaction evidence="20">
        <text>ATP + (deoxyribonucleotide)n-3'-hydroxyl + 5'-phospho-(deoxyribonucleotide)m = (deoxyribonucleotide)n+m + AMP + diphosphate.</text>
        <dbReference type="EC" id="6.5.1.1"/>
    </reaction>
</comment>
<evidence type="ECO:0000256" key="13">
    <source>
        <dbReference type="ARBA" id="ARBA00022932"/>
    </source>
</evidence>
<dbReference type="InterPro" id="IPR012309">
    <property type="entry name" value="DNA_ligase_ATP-dep_C"/>
</dbReference>
<feature type="compositionally biased region" description="Low complexity" evidence="21">
    <location>
        <begin position="214"/>
        <end position="226"/>
    </location>
</feature>
<feature type="region of interest" description="Disordered" evidence="21">
    <location>
        <begin position="572"/>
        <end position="616"/>
    </location>
</feature>
<feature type="compositionally biased region" description="Low complexity" evidence="21">
    <location>
        <begin position="602"/>
        <end position="614"/>
    </location>
</feature>
<feature type="domain" description="ATP-dependent DNA ligase family profile" evidence="22">
    <location>
        <begin position="361"/>
        <end position="444"/>
    </location>
</feature>
<dbReference type="Gene3D" id="3.30.470.30">
    <property type="entry name" value="DNA ligase/mRNA capping enzyme"/>
    <property type="match status" value="1"/>
</dbReference>
<evidence type="ECO:0000256" key="3">
    <source>
        <dbReference type="ARBA" id="ARBA00022598"/>
    </source>
</evidence>
<dbReference type="Gene3D" id="3.30.1490.70">
    <property type="match status" value="1"/>
</dbReference>
<dbReference type="EMBL" id="FOMQ01000009">
    <property type="protein sequence ID" value="SFD93784.1"/>
    <property type="molecule type" value="Genomic_DNA"/>
</dbReference>
<keyword evidence="5" id="KW-0548">Nucleotidyltransferase</keyword>
<protein>
    <recommendedName>
        <fullName evidence="2">DNA ligase (ATP)</fullName>
        <ecNumber evidence="2">6.5.1.1</ecNumber>
    </recommendedName>
    <alternativeName>
        <fullName evidence="19">NHEJ DNA polymerase</fullName>
    </alternativeName>
</protein>
<dbReference type="NCBIfam" id="TIGR02778">
    <property type="entry name" value="ligD_pol"/>
    <property type="match status" value="1"/>
</dbReference>
<keyword evidence="6" id="KW-0540">Nuclease</keyword>
<evidence type="ECO:0000256" key="1">
    <source>
        <dbReference type="ARBA" id="ARBA00001936"/>
    </source>
</evidence>
<dbReference type="GO" id="GO:0006281">
    <property type="term" value="P:DNA repair"/>
    <property type="evidence" value="ECO:0007669"/>
    <property type="project" value="UniProtKB-KW"/>
</dbReference>
<dbReference type="RefSeq" id="WP_092953571.1">
    <property type="nucleotide sequence ID" value="NZ_FOMQ01000009.1"/>
</dbReference>
<dbReference type="Proteomes" id="UP000199517">
    <property type="component" value="Unassembled WGS sequence"/>
</dbReference>
<reference evidence="24" key="1">
    <citation type="submission" date="2016-10" db="EMBL/GenBank/DDBJ databases">
        <authorList>
            <person name="Varghese N."/>
            <person name="Submissions S."/>
        </authorList>
    </citation>
    <scope>NUCLEOTIDE SEQUENCE [LARGE SCALE GENOMIC DNA]</scope>
    <source>
        <strain evidence="24">DSM 7481</strain>
    </source>
</reference>
<dbReference type="NCBIfam" id="TIGR02776">
    <property type="entry name" value="NHEJ_ligase_prk"/>
    <property type="match status" value="1"/>
</dbReference>
<dbReference type="Pfam" id="PF01068">
    <property type="entry name" value="DNA_ligase_A_M"/>
    <property type="match status" value="1"/>
</dbReference>
<dbReference type="CDD" id="cd04862">
    <property type="entry name" value="PaeLigD_Pol_like"/>
    <property type="match status" value="1"/>
</dbReference>
<dbReference type="NCBIfam" id="NF004628">
    <property type="entry name" value="PRK05972.1"/>
    <property type="match status" value="1"/>
</dbReference>
<keyword evidence="3 23" id="KW-0436">Ligase</keyword>
<organism evidence="23 24">
    <name type="scientific">Paracidovorax konjaci</name>
    <dbReference type="NCBI Taxonomy" id="32040"/>
    <lineage>
        <taxon>Bacteria</taxon>
        <taxon>Pseudomonadati</taxon>
        <taxon>Pseudomonadota</taxon>
        <taxon>Betaproteobacteria</taxon>
        <taxon>Burkholderiales</taxon>
        <taxon>Comamonadaceae</taxon>
        <taxon>Paracidovorax</taxon>
    </lineage>
</organism>
<keyword evidence="8" id="KW-0547">Nucleotide-binding</keyword>
<evidence type="ECO:0000256" key="12">
    <source>
        <dbReference type="ARBA" id="ARBA00022840"/>
    </source>
</evidence>
<evidence type="ECO:0000256" key="4">
    <source>
        <dbReference type="ARBA" id="ARBA00022679"/>
    </source>
</evidence>
<dbReference type="InterPro" id="IPR012340">
    <property type="entry name" value="NA-bd_OB-fold"/>
</dbReference>
<dbReference type="GO" id="GO:0003887">
    <property type="term" value="F:DNA-directed DNA polymerase activity"/>
    <property type="evidence" value="ECO:0007669"/>
    <property type="project" value="UniProtKB-KW"/>
</dbReference>
<dbReference type="Pfam" id="PF04679">
    <property type="entry name" value="DNA_ligase_A_C"/>
    <property type="match status" value="1"/>
</dbReference>
<comment type="cofactor">
    <cofactor evidence="1">
        <name>Mn(2+)</name>
        <dbReference type="ChEBI" id="CHEBI:29035"/>
    </cofactor>
</comment>
<dbReference type="Pfam" id="PF13298">
    <property type="entry name" value="LigD_N"/>
    <property type="match status" value="1"/>
</dbReference>
<evidence type="ECO:0000256" key="20">
    <source>
        <dbReference type="ARBA" id="ARBA00034003"/>
    </source>
</evidence>
<dbReference type="InterPro" id="IPR014146">
    <property type="entry name" value="LigD_ligase_dom"/>
</dbReference>
<evidence type="ECO:0000256" key="18">
    <source>
        <dbReference type="ARBA" id="ARBA00023268"/>
    </source>
</evidence>
<evidence type="ECO:0000256" key="14">
    <source>
        <dbReference type="ARBA" id="ARBA00023125"/>
    </source>
</evidence>
<keyword evidence="14" id="KW-0238">DNA-binding</keyword>
<dbReference type="SUPFAM" id="SSF50249">
    <property type="entry name" value="Nucleic acid-binding proteins"/>
    <property type="match status" value="1"/>
</dbReference>
<evidence type="ECO:0000256" key="15">
    <source>
        <dbReference type="ARBA" id="ARBA00023172"/>
    </source>
</evidence>